<evidence type="ECO:0000313" key="2">
    <source>
        <dbReference type="EMBL" id="CRK32476.1"/>
    </source>
</evidence>
<protein>
    <submittedName>
        <fullName evidence="2">Uncharacterized protein</fullName>
    </submittedName>
</protein>
<organism evidence="2 3">
    <name type="scientific">Verticillium longisporum</name>
    <name type="common">Verticillium dahliae var. longisporum</name>
    <dbReference type="NCBI Taxonomy" id="100787"/>
    <lineage>
        <taxon>Eukaryota</taxon>
        <taxon>Fungi</taxon>
        <taxon>Dikarya</taxon>
        <taxon>Ascomycota</taxon>
        <taxon>Pezizomycotina</taxon>
        <taxon>Sordariomycetes</taxon>
        <taxon>Hypocreomycetidae</taxon>
        <taxon>Glomerellales</taxon>
        <taxon>Plectosphaerellaceae</taxon>
        <taxon>Verticillium</taxon>
    </lineage>
</organism>
<feature type="region of interest" description="Disordered" evidence="1">
    <location>
        <begin position="133"/>
        <end position="163"/>
    </location>
</feature>
<feature type="non-terminal residue" evidence="2">
    <location>
        <position position="163"/>
    </location>
</feature>
<feature type="region of interest" description="Disordered" evidence="1">
    <location>
        <begin position="1"/>
        <end position="31"/>
    </location>
</feature>
<dbReference type="EMBL" id="CVQH01022154">
    <property type="protein sequence ID" value="CRK32476.1"/>
    <property type="molecule type" value="Genomic_DNA"/>
</dbReference>
<keyword evidence="3" id="KW-1185">Reference proteome</keyword>
<evidence type="ECO:0000256" key="1">
    <source>
        <dbReference type="SAM" id="MobiDB-lite"/>
    </source>
</evidence>
<proteinExistence type="predicted"/>
<sequence>ICQARQGVENSLPRTGQKGGEAGEAVHEKRDGVAPHPRLLGRSWSRDLFPRPRHRHAAGLWHLAARQVPDDAGIPCCLWLGRRHGQDVRRRPLPDLFFPHPQHVAVLFHLHAQVLLCLTLLQLGSFARVPHPHLLRRHPPRDTARPGPPDGLLRQWQRPQQRD</sequence>
<dbReference type="AlphaFoldDB" id="A0A0G4ME69"/>
<feature type="non-terminal residue" evidence="2">
    <location>
        <position position="1"/>
    </location>
</feature>
<accession>A0A0G4ME69</accession>
<gene>
    <name evidence="2" type="ORF">BN1708_019016</name>
</gene>
<dbReference type="Proteomes" id="UP000044602">
    <property type="component" value="Unassembled WGS sequence"/>
</dbReference>
<name>A0A0G4ME69_VERLO</name>
<reference evidence="2 3" key="1">
    <citation type="submission" date="2015-05" db="EMBL/GenBank/DDBJ databases">
        <authorList>
            <person name="Wang D.B."/>
            <person name="Wang M."/>
        </authorList>
    </citation>
    <scope>NUCLEOTIDE SEQUENCE [LARGE SCALE GENOMIC DNA]</scope>
    <source>
        <strain evidence="2">VL1</strain>
    </source>
</reference>
<evidence type="ECO:0000313" key="3">
    <source>
        <dbReference type="Proteomes" id="UP000044602"/>
    </source>
</evidence>